<dbReference type="SUPFAM" id="SSF53474">
    <property type="entry name" value="alpha/beta-Hydrolases"/>
    <property type="match status" value="1"/>
</dbReference>
<name>A0A0H5DCQ8_9RHOB</name>
<evidence type="ECO:0000256" key="1">
    <source>
        <dbReference type="SAM" id="MobiDB-lite"/>
    </source>
</evidence>
<evidence type="ECO:0000313" key="3">
    <source>
        <dbReference type="EMBL" id="CRL09285.1"/>
    </source>
</evidence>
<gene>
    <name evidence="3" type="primary">bioH_1</name>
    <name evidence="3" type="ORF">NIT7321_00114</name>
</gene>
<feature type="domain" description="AB hydrolase-1" evidence="2">
    <location>
        <begin position="56"/>
        <end position="235"/>
    </location>
</feature>
<sequence length="285" mass="30149">MTAEAQTGEGPAAAGLSEPLVMIPGIFGDAVLFGPQMRALSGVLPVMVAPPLGGERVETIARHLLDQLPPRFALLGHGLGGVVAMEIIRRAPERVARLCLMSTTPLPDTPDQAAAREPQMIAARTGRLEEALRACLPADALGAGAHPSILTSLYEQGLMLGEAFFITRSRAMQRRSDQQASLRRYRGPTLALCGGADPITPPMRHEFIANMMPNARLQVIEGAGHLPTLEAPQEVTTALAHWLAAPLEDADMRAAAAGAQKVSEEKTDPPATKAPLPPLTLTNPL</sequence>
<feature type="compositionally biased region" description="Low complexity" evidence="1">
    <location>
        <begin position="269"/>
        <end position="285"/>
    </location>
</feature>
<accession>A0A0H5DCQ8</accession>
<dbReference type="AlphaFoldDB" id="A0A0H5DCQ8"/>
<feature type="region of interest" description="Disordered" evidence="1">
    <location>
        <begin position="253"/>
        <end position="285"/>
    </location>
</feature>
<organism evidence="3 4">
    <name type="scientific">Phaeobacter italicus</name>
    <dbReference type="NCBI Taxonomy" id="481446"/>
    <lineage>
        <taxon>Bacteria</taxon>
        <taxon>Pseudomonadati</taxon>
        <taxon>Pseudomonadota</taxon>
        <taxon>Alphaproteobacteria</taxon>
        <taxon>Rhodobacterales</taxon>
        <taxon>Roseobacteraceae</taxon>
        <taxon>Phaeobacter</taxon>
    </lineage>
</organism>
<dbReference type="Gene3D" id="3.40.50.1820">
    <property type="entry name" value="alpha/beta hydrolase"/>
    <property type="match status" value="1"/>
</dbReference>
<dbReference type="EMBL" id="CVRL01000001">
    <property type="protein sequence ID" value="CRL09285.1"/>
    <property type="molecule type" value="Genomic_DNA"/>
</dbReference>
<dbReference type="InterPro" id="IPR029058">
    <property type="entry name" value="AB_hydrolase_fold"/>
</dbReference>
<dbReference type="EC" id="3.1.1.85" evidence="3"/>
<protein>
    <submittedName>
        <fullName evidence="3">Pimelyl-[acyl-carrier protein] methyl ester esterase</fullName>
        <ecNumber evidence="3">3.1.1.85</ecNumber>
    </submittedName>
</protein>
<dbReference type="InterPro" id="IPR050228">
    <property type="entry name" value="Carboxylesterase_BioH"/>
</dbReference>
<dbReference type="PANTHER" id="PTHR43194">
    <property type="entry name" value="HYDROLASE ALPHA/BETA FOLD FAMILY"/>
    <property type="match status" value="1"/>
</dbReference>
<dbReference type="STRING" id="481446.NIT7645_03139"/>
<keyword evidence="3" id="KW-0378">Hydrolase</keyword>
<reference evidence="4" key="1">
    <citation type="submission" date="2015-05" db="EMBL/GenBank/DDBJ databases">
        <authorList>
            <person name="Rodrigo-Torres Lidia"/>
            <person name="Arahal R.David."/>
        </authorList>
    </citation>
    <scope>NUCLEOTIDE SEQUENCE [LARGE SCALE GENOMIC DNA]</scope>
    <source>
        <strain evidence="4">CECT 7321</strain>
    </source>
</reference>
<dbReference type="GO" id="GO:0090499">
    <property type="term" value="F:pimelyl-[acyl-carrier protein] methyl ester esterase activity"/>
    <property type="evidence" value="ECO:0007669"/>
    <property type="project" value="UniProtKB-EC"/>
</dbReference>
<evidence type="ECO:0000313" key="4">
    <source>
        <dbReference type="Proteomes" id="UP000043764"/>
    </source>
</evidence>
<dbReference type="Pfam" id="PF12697">
    <property type="entry name" value="Abhydrolase_6"/>
    <property type="match status" value="1"/>
</dbReference>
<dbReference type="Proteomes" id="UP000043764">
    <property type="component" value="Unassembled WGS sequence"/>
</dbReference>
<keyword evidence="4" id="KW-1185">Reference proteome</keyword>
<evidence type="ECO:0000259" key="2">
    <source>
        <dbReference type="Pfam" id="PF12697"/>
    </source>
</evidence>
<proteinExistence type="predicted"/>
<dbReference type="InterPro" id="IPR000073">
    <property type="entry name" value="AB_hydrolase_1"/>
</dbReference>
<dbReference type="PANTHER" id="PTHR43194:SF2">
    <property type="entry name" value="PEROXISOMAL MEMBRANE PROTEIN LPX1"/>
    <property type="match status" value="1"/>
</dbReference>
<dbReference type="PRINTS" id="PR00111">
    <property type="entry name" value="ABHYDROLASE"/>
</dbReference>